<evidence type="ECO:0000256" key="1">
    <source>
        <dbReference type="SAM" id="MobiDB-lite"/>
    </source>
</evidence>
<feature type="region of interest" description="Disordered" evidence="1">
    <location>
        <begin position="22"/>
        <end position="69"/>
    </location>
</feature>
<feature type="compositionally biased region" description="Basic and acidic residues" evidence="1">
    <location>
        <begin position="135"/>
        <end position="144"/>
    </location>
</feature>
<feature type="compositionally biased region" description="Basic residues" evidence="1">
    <location>
        <begin position="187"/>
        <end position="199"/>
    </location>
</feature>
<dbReference type="Proteomes" id="UP000800039">
    <property type="component" value="Unassembled WGS sequence"/>
</dbReference>
<protein>
    <submittedName>
        <fullName evidence="2">Uncharacterized protein</fullName>
    </submittedName>
</protein>
<dbReference type="GeneID" id="63850721"/>
<gene>
    <name evidence="2" type="ORF">K460DRAFT_366885</name>
</gene>
<name>A0A9P4GIV8_9PLEO</name>
<keyword evidence="3" id="KW-1185">Reference proteome</keyword>
<feature type="compositionally biased region" description="Basic and acidic residues" evidence="1">
    <location>
        <begin position="43"/>
        <end position="55"/>
    </location>
</feature>
<proteinExistence type="predicted"/>
<evidence type="ECO:0000313" key="2">
    <source>
        <dbReference type="EMBL" id="KAF1846039.1"/>
    </source>
</evidence>
<comment type="caution">
    <text evidence="2">The sequence shown here is derived from an EMBL/GenBank/DDBJ whole genome shotgun (WGS) entry which is preliminary data.</text>
</comment>
<dbReference type="EMBL" id="ML976616">
    <property type="protein sequence ID" value="KAF1846039.1"/>
    <property type="molecule type" value="Genomic_DNA"/>
</dbReference>
<feature type="region of interest" description="Disordered" evidence="1">
    <location>
        <begin position="112"/>
        <end position="233"/>
    </location>
</feature>
<accession>A0A9P4GIV8</accession>
<evidence type="ECO:0000313" key="3">
    <source>
        <dbReference type="Proteomes" id="UP000800039"/>
    </source>
</evidence>
<sequence>MSHMCTDAIWGAVVQTLDRAQETAQQVGDKETDKATASMTNRQIKDEAEPERPEKATQQSVFERHPDRVHRSIDEVLEDTKTLEEQVKLKERSEDLTAEKLTTMIQETLHVGTNKKTDSTTASKGKMPVVYNTEPAKELSKKEGIAGITNKQEQQDATGHCIQQSTKKTGAQDQTGNKAVEEGSTTKKQKYKHKRYKKRNGGDSNGGSNSKVEDEAPKTKHNATISGDFKKGG</sequence>
<dbReference type="RefSeq" id="XP_040788602.1">
    <property type="nucleotide sequence ID" value="XM_040933470.1"/>
</dbReference>
<reference evidence="2" key="1">
    <citation type="submission" date="2020-01" db="EMBL/GenBank/DDBJ databases">
        <authorList>
            <consortium name="DOE Joint Genome Institute"/>
            <person name="Haridas S."/>
            <person name="Albert R."/>
            <person name="Binder M."/>
            <person name="Bloem J."/>
            <person name="Labutti K."/>
            <person name="Salamov A."/>
            <person name="Andreopoulos B."/>
            <person name="Baker S.E."/>
            <person name="Barry K."/>
            <person name="Bills G."/>
            <person name="Bluhm B.H."/>
            <person name="Cannon C."/>
            <person name="Castanera R."/>
            <person name="Culley D.E."/>
            <person name="Daum C."/>
            <person name="Ezra D."/>
            <person name="Gonzalez J.B."/>
            <person name="Henrissat B."/>
            <person name="Kuo A."/>
            <person name="Liang C."/>
            <person name="Lipzen A."/>
            <person name="Lutzoni F."/>
            <person name="Magnuson J."/>
            <person name="Mondo S."/>
            <person name="Nolan M."/>
            <person name="Ohm R."/>
            <person name="Pangilinan J."/>
            <person name="Park H.-J."/>
            <person name="Ramirez L."/>
            <person name="Alfaro M."/>
            <person name="Sun H."/>
            <person name="Tritt A."/>
            <person name="Yoshinaga Y."/>
            <person name="Zwiers L.-H."/>
            <person name="Turgeon B.G."/>
            <person name="Goodwin S.B."/>
            <person name="Spatafora J.W."/>
            <person name="Crous P.W."/>
            <person name="Grigoriev I.V."/>
        </authorList>
    </citation>
    <scope>NUCLEOTIDE SEQUENCE</scope>
    <source>
        <strain evidence="2">CBS 394.84</strain>
    </source>
</reference>
<dbReference type="AlphaFoldDB" id="A0A9P4GIV8"/>
<feature type="compositionally biased region" description="Polar residues" evidence="1">
    <location>
        <begin position="149"/>
        <end position="177"/>
    </location>
</feature>
<organism evidence="2 3">
    <name type="scientific">Cucurbitaria berberidis CBS 394.84</name>
    <dbReference type="NCBI Taxonomy" id="1168544"/>
    <lineage>
        <taxon>Eukaryota</taxon>
        <taxon>Fungi</taxon>
        <taxon>Dikarya</taxon>
        <taxon>Ascomycota</taxon>
        <taxon>Pezizomycotina</taxon>
        <taxon>Dothideomycetes</taxon>
        <taxon>Pleosporomycetidae</taxon>
        <taxon>Pleosporales</taxon>
        <taxon>Pleosporineae</taxon>
        <taxon>Cucurbitariaceae</taxon>
        <taxon>Cucurbitaria</taxon>
    </lineage>
</organism>